<evidence type="ECO:0000313" key="2">
    <source>
        <dbReference type="Proteomes" id="UP000269793"/>
    </source>
</evidence>
<proteinExistence type="predicted"/>
<dbReference type="VEuPathDB" id="FungiDB:DNF11_4048"/>
<dbReference type="AlphaFoldDB" id="A0A3G2SBX3"/>
<sequence length="245" mass="27255">MNISELDPAPYLAKTYTPFLVGDTQHSMTGCNTLVSLHVQPARDASADEPKRYTYVSHSIKEFFDNVQKVPGKFTNDSAFHLCVDPQIQWLSSNQKVATVHDHPDLFKPHNTSGPDALAKEIIANITHDVAGYYMFLGDPISAGYKACLSTRFDWEQDKKIHNLSDASREKYGTAVTKQWLKVNNTDSITKLSMLCKQTLAVYPLEQPHYEDKVDDDAGTTFVSSHLPVQVLFALFVAALAVSCA</sequence>
<reference evidence="1 2" key="1">
    <citation type="submission" date="2018-10" db="EMBL/GenBank/DDBJ databases">
        <title>Complete genome sequence of Malassezia restricta CBS 7877.</title>
        <authorList>
            <person name="Morand S.C."/>
            <person name="Bertignac M."/>
            <person name="Iltis A."/>
            <person name="Kolder I."/>
            <person name="Pirovano W."/>
            <person name="Jourdain R."/>
            <person name="Clavaud C."/>
        </authorList>
    </citation>
    <scope>NUCLEOTIDE SEQUENCE [LARGE SCALE GENOMIC DNA]</scope>
    <source>
        <strain evidence="1 2">CBS 7877</strain>
    </source>
</reference>
<protein>
    <submittedName>
        <fullName evidence="1">Uncharacterized protein</fullName>
    </submittedName>
</protein>
<accession>A0A3G2SBX3</accession>
<name>A0A3G2SBX3_MALR7</name>
<gene>
    <name evidence="1" type="ORF">DNF11_4048</name>
</gene>
<organism evidence="1 2">
    <name type="scientific">Malassezia restricta (strain ATCC 96810 / NBRC 103918 / CBS 7877)</name>
    <name type="common">Seborrheic dermatitis infection agent</name>
    <dbReference type="NCBI Taxonomy" id="425264"/>
    <lineage>
        <taxon>Eukaryota</taxon>
        <taxon>Fungi</taxon>
        <taxon>Dikarya</taxon>
        <taxon>Basidiomycota</taxon>
        <taxon>Ustilaginomycotina</taxon>
        <taxon>Malasseziomycetes</taxon>
        <taxon>Malasseziales</taxon>
        <taxon>Malasseziaceae</taxon>
        <taxon>Malassezia</taxon>
    </lineage>
</organism>
<keyword evidence="2" id="KW-1185">Reference proteome</keyword>
<dbReference type="EMBL" id="CP033156">
    <property type="protein sequence ID" value="AYO44998.1"/>
    <property type="molecule type" value="Genomic_DNA"/>
</dbReference>
<evidence type="ECO:0000313" key="1">
    <source>
        <dbReference type="EMBL" id="AYO44998.1"/>
    </source>
</evidence>
<dbReference type="Proteomes" id="UP000269793">
    <property type="component" value="Chromosome IX"/>
</dbReference>